<dbReference type="STRING" id="1358809.S7XLA5"/>
<dbReference type="VEuPathDB" id="MicrosporidiaDB:SLOPH_1258"/>
<dbReference type="SUPFAM" id="SSF52058">
    <property type="entry name" value="L domain-like"/>
    <property type="match status" value="2"/>
</dbReference>
<keyword evidence="4" id="KW-1185">Reference proteome</keyword>
<dbReference type="HOGENOM" id="CLU_016141_0_0_1"/>
<evidence type="ECO:0000313" key="3">
    <source>
        <dbReference type="EMBL" id="EPR79854.1"/>
    </source>
</evidence>
<dbReference type="Proteomes" id="UP000014978">
    <property type="component" value="Unassembled WGS sequence"/>
</dbReference>
<evidence type="ECO:0000256" key="1">
    <source>
        <dbReference type="ARBA" id="ARBA00022614"/>
    </source>
</evidence>
<dbReference type="InterPro" id="IPR032675">
    <property type="entry name" value="LRR_dom_sf"/>
</dbReference>
<comment type="caution">
    <text evidence="3">The sequence shown here is derived from an EMBL/GenBank/DDBJ whole genome shotgun (WGS) entry which is preliminary data.</text>
</comment>
<dbReference type="PANTHER" id="PTHR48051:SF1">
    <property type="entry name" value="RAS SUPPRESSOR PROTEIN 1"/>
    <property type="match status" value="1"/>
</dbReference>
<dbReference type="GO" id="GO:0005737">
    <property type="term" value="C:cytoplasm"/>
    <property type="evidence" value="ECO:0007669"/>
    <property type="project" value="TreeGrafter"/>
</dbReference>
<dbReference type="InterPro" id="IPR050216">
    <property type="entry name" value="LRR_domain-containing"/>
</dbReference>
<proteinExistence type="predicted"/>
<dbReference type="EMBL" id="ATCN01000088">
    <property type="protein sequence ID" value="EPR79854.1"/>
    <property type="molecule type" value="Genomic_DNA"/>
</dbReference>
<dbReference type="PANTHER" id="PTHR48051">
    <property type="match status" value="1"/>
</dbReference>
<dbReference type="SMART" id="SM00369">
    <property type="entry name" value="LRR_TYP"/>
    <property type="match status" value="9"/>
</dbReference>
<dbReference type="OrthoDB" id="2021138at2759"/>
<dbReference type="SMART" id="SM00364">
    <property type="entry name" value="LRR_BAC"/>
    <property type="match status" value="4"/>
</dbReference>
<dbReference type="InterPro" id="IPR001611">
    <property type="entry name" value="Leu-rich_rpt"/>
</dbReference>
<dbReference type="PROSITE" id="PS51450">
    <property type="entry name" value="LRR"/>
    <property type="match status" value="6"/>
</dbReference>
<organism evidence="3 4">
    <name type="scientific">Spraguea lophii (strain 42_110)</name>
    <name type="common">Microsporidian parasite</name>
    <dbReference type="NCBI Taxonomy" id="1358809"/>
    <lineage>
        <taxon>Eukaryota</taxon>
        <taxon>Fungi</taxon>
        <taxon>Fungi incertae sedis</taxon>
        <taxon>Microsporidia</taxon>
        <taxon>Spragueidae</taxon>
        <taxon>Spraguea</taxon>
    </lineage>
</organism>
<evidence type="ECO:0000256" key="2">
    <source>
        <dbReference type="ARBA" id="ARBA00022737"/>
    </source>
</evidence>
<name>S7XLA5_SPRLO</name>
<sequence>MYILPLFIIFKLFYCDNLDNLSFFMKQKCGFEIDIKKEHDNIHLLILAGFQLSSLPSELYLFKYLQTLNLQGNKLKSLPNTFSKIKTLEKLNLSNNKFTKIPKEILSLEKLNLLILSNNYIEGIPSEINNLLNLEIFEIENNNLMISETFHLPKVVQLFISKNFQNVTYPRNFKTDKNSNFNRSENCKRFQKILVGQDALKFLQMNNSGITNNNIFLGNIVTLEELHLRNNNLSTFPIEFINLKNLTLLDLSDNKISNVNKHILYLDSLLTLFLKNNALIEFVIDKGPVSSLQTLFLENNSIYNIYLDPVVFQKLTDLEISNNQITKLPSALGNFGKLKSIKASDNKIEKIPCSFKNLNELELLDLDNNYIKNIDVLFYLEKLRSLKLTGNQIQKFPIQKFKNIRCLFVHSSNIIISKENTLQKIIFVGCNNIADILYSCVNVENMSILNCNLKTISNNIIDLKRMKYLSIIGCGLKSINPKIFEINSLNDIDLSNNEIKKIPRKILNSNHNISSLDLSGNPIEIFSDQNNIGALDIKLLFKSIYIDEEIIENFDCMELHEIYKNLDFELKWNLKSILKNNKSTLKPMSLSKNEILKIWDSSFKDLIGKKEEEVLKNYIINTFEAEEMINDEKSLYSKEQIKHRMVLLENVIVRINSLESDMITAILHNLNDCINNCYDGQTATLMSIYVFLTNGISSSLESFIHNKINAHKEHSFLKATTSNNYNQNAHVYTFWRYMLKDELCFTSSIPDIFPDLKNPSFYKRCFVLYNFLRNFNVDCFIDNLVQCLNSDNQYFTDAVNLLNEKHNKNWENIKQYFEFNNEINKEHFFTSKIKKEGVIEILKILNILQ</sequence>
<reference evidence="4" key="1">
    <citation type="journal article" date="2013" name="PLoS Genet.">
        <title>The genome of Spraguea lophii and the basis of host-microsporidian interactions.</title>
        <authorList>
            <person name="Campbell S.E."/>
            <person name="Williams T.A."/>
            <person name="Yousuf A."/>
            <person name="Soanes D.M."/>
            <person name="Paszkiewicz K.H."/>
            <person name="Williams B.A.P."/>
        </authorList>
    </citation>
    <scope>NUCLEOTIDE SEQUENCE [LARGE SCALE GENOMIC DNA]</scope>
    <source>
        <strain evidence="4">42_110</strain>
    </source>
</reference>
<keyword evidence="2" id="KW-0677">Repeat</keyword>
<dbReference type="Gene3D" id="3.80.10.10">
    <property type="entry name" value="Ribonuclease Inhibitor"/>
    <property type="match status" value="4"/>
</dbReference>
<dbReference type="SMART" id="SM00365">
    <property type="entry name" value="LRR_SD22"/>
    <property type="match status" value="5"/>
</dbReference>
<dbReference type="AlphaFoldDB" id="S7XLA5"/>
<dbReference type="Pfam" id="PF00560">
    <property type="entry name" value="LRR_1"/>
    <property type="match status" value="4"/>
</dbReference>
<keyword evidence="1" id="KW-0433">Leucine-rich repeat</keyword>
<dbReference type="Pfam" id="PF13855">
    <property type="entry name" value="LRR_8"/>
    <property type="match status" value="2"/>
</dbReference>
<protein>
    <submittedName>
        <fullName evidence="3">Leucine rich repeat protein</fullName>
    </submittedName>
</protein>
<dbReference type="InParanoid" id="S7XLA5"/>
<evidence type="ECO:0000313" key="4">
    <source>
        <dbReference type="Proteomes" id="UP000014978"/>
    </source>
</evidence>
<dbReference type="InterPro" id="IPR003591">
    <property type="entry name" value="Leu-rich_rpt_typical-subtyp"/>
</dbReference>
<gene>
    <name evidence="3" type="ORF">SLOPH_1258</name>
</gene>
<accession>S7XLA5</accession>